<dbReference type="PANTHER" id="PTHR44757:SF2">
    <property type="entry name" value="BIOFILM ARCHITECTURE MAINTENANCE PROTEIN MBAA"/>
    <property type="match status" value="1"/>
</dbReference>
<sequence>MQEEHDIQTRILRALRFRPKGMTITDVAKQIGATRGSAAKRLEILQIAGRVDVRSIGNAKVYSLAQRVPMSAFLCFTKNLILILDETGRIVQVNDQCLRALRRSKDDLIGLTLEEAALPVISSPEAIAVIEGLEREQVVTDLRYRSDGKDFFYQMQAIPTTFDDGETGATLVLEDITERKQYVRNMEFLARTGRDFRDMGEGDDIYEYVALQVYSLAPGFLVWVGILDESNQNLVLKSVVGNPIALDTMHRLMGVKLEGMTFPISTADTAALIQYQTLVRTPPLYRLLHMQVPEEICRQIKEIAGGIDSCLMGLVSKARIVGDVVISLSSGANLPNRDLIEAFIRQAAIAIDRKIADDSLRQSLEREQEQVRNLLFLSRTAMELVDMPAEADLYQYVADRIDELIPDARVFVVSYDEGNWQFFMQAIADENFREGLKQSLGFDIVGMAFPIGDLFGAPYGEALPALFTSREHIFRPTSEASGWPIYDVCFRQIPEEICDAILSRFNIGKLSSIRLAWANRLFGIAGIFLPPGEVLEHRQVIELFLQQASIALARRQTENRLRRSEARFRDVIDSSPVAAAIIESDGRYSFLNRAFTDLFGYTLADIPTGREWFRQAFPDAAYRREAIAAWKADREENSRGAPRPRTFSVRCKSGEEKAILFRPVELCDGTEHVTYEDVTEDRRAYRVLVEEIARLQRQVPPSPG</sequence>
<accession>A0ABT8MAF5</accession>
<dbReference type="InterPro" id="IPR036390">
    <property type="entry name" value="WH_DNA-bd_sf"/>
</dbReference>
<comment type="caution">
    <text evidence="2">The sequence shown here is derived from an EMBL/GenBank/DDBJ whole genome shotgun (WGS) entry which is preliminary data.</text>
</comment>
<protein>
    <submittedName>
        <fullName evidence="2">PAS domain S-box protein</fullName>
    </submittedName>
</protein>
<dbReference type="EMBL" id="VCYH01000005">
    <property type="protein sequence ID" value="MDN7024884.1"/>
    <property type="molecule type" value="Genomic_DNA"/>
</dbReference>
<dbReference type="Gene3D" id="1.10.10.10">
    <property type="entry name" value="Winged helix-like DNA-binding domain superfamily/Winged helix DNA-binding domain"/>
    <property type="match status" value="1"/>
</dbReference>
<organism evidence="2 3">
    <name type="scientific">Methanoculleus frigidifontis</name>
    <dbReference type="NCBI Taxonomy" id="2584085"/>
    <lineage>
        <taxon>Archaea</taxon>
        <taxon>Methanobacteriati</taxon>
        <taxon>Methanobacteriota</taxon>
        <taxon>Stenosarchaea group</taxon>
        <taxon>Methanomicrobia</taxon>
        <taxon>Methanomicrobiales</taxon>
        <taxon>Methanomicrobiaceae</taxon>
        <taxon>Methanoculleus</taxon>
    </lineage>
</organism>
<dbReference type="InterPro" id="IPR035965">
    <property type="entry name" value="PAS-like_dom_sf"/>
</dbReference>
<dbReference type="InterPro" id="IPR000014">
    <property type="entry name" value="PAS"/>
</dbReference>
<dbReference type="SUPFAM" id="SSF46785">
    <property type="entry name" value="Winged helix' DNA-binding domain"/>
    <property type="match status" value="1"/>
</dbReference>
<dbReference type="RefSeq" id="WP_301664008.1">
    <property type="nucleotide sequence ID" value="NZ_VCYH01000005.1"/>
</dbReference>
<dbReference type="Proteomes" id="UP001168338">
    <property type="component" value="Unassembled WGS sequence"/>
</dbReference>
<name>A0ABT8MAF5_9EURY</name>
<dbReference type="Gene3D" id="3.30.450.20">
    <property type="entry name" value="PAS domain"/>
    <property type="match status" value="2"/>
</dbReference>
<reference evidence="2" key="1">
    <citation type="submission" date="2019-05" db="EMBL/GenBank/DDBJ databases">
        <title>Methanoculleus sp. FWC-SCC1, a methanogenic archaeon isolated from deep marine cold seep.</title>
        <authorList>
            <person name="Chen Y.-W."/>
            <person name="Chen S.-C."/>
            <person name="Teng N.-H."/>
            <person name="Lai M.-C."/>
        </authorList>
    </citation>
    <scope>NUCLEOTIDE SEQUENCE</scope>
    <source>
        <strain evidence="2">FWC-SCC1</strain>
    </source>
</reference>
<evidence type="ECO:0000313" key="2">
    <source>
        <dbReference type="EMBL" id="MDN7024884.1"/>
    </source>
</evidence>
<dbReference type="SUPFAM" id="SSF55785">
    <property type="entry name" value="PYP-like sensor domain (PAS domain)"/>
    <property type="match status" value="2"/>
</dbReference>
<dbReference type="NCBIfam" id="TIGR00229">
    <property type="entry name" value="sensory_box"/>
    <property type="match status" value="2"/>
</dbReference>
<dbReference type="Pfam" id="PF13188">
    <property type="entry name" value="PAS_8"/>
    <property type="match status" value="1"/>
</dbReference>
<evidence type="ECO:0000259" key="1">
    <source>
        <dbReference type="PROSITE" id="PS50112"/>
    </source>
</evidence>
<dbReference type="InterPro" id="IPR052155">
    <property type="entry name" value="Biofilm_reg_signaling"/>
</dbReference>
<dbReference type="PANTHER" id="PTHR44757">
    <property type="entry name" value="DIGUANYLATE CYCLASE DGCP"/>
    <property type="match status" value="1"/>
</dbReference>
<proteinExistence type="predicted"/>
<dbReference type="InterPro" id="IPR011991">
    <property type="entry name" value="ArsR-like_HTH"/>
</dbReference>
<evidence type="ECO:0000313" key="3">
    <source>
        <dbReference type="Proteomes" id="UP001168338"/>
    </source>
</evidence>
<dbReference type="CDD" id="cd00090">
    <property type="entry name" value="HTH_ARSR"/>
    <property type="match status" value="1"/>
</dbReference>
<dbReference type="Pfam" id="PF13426">
    <property type="entry name" value="PAS_9"/>
    <property type="match status" value="1"/>
</dbReference>
<feature type="domain" description="PAS" evidence="1">
    <location>
        <begin position="564"/>
        <end position="606"/>
    </location>
</feature>
<keyword evidence="3" id="KW-1185">Reference proteome</keyword>
<dbReference type="InterPro" id="IPR036388">
    <property type="entry name" value="WH-like_DNA-bd_sf"/>
</dbReference>
<gene>
    <name evidence="2" type="ORF">FGU65_08285</name>
</gene>
<dbReference type="PROSITE" id="PS50112">
    <property type="entry name" value="PAS"/>
    <property type="match status" value="1"/>
</dbReference>
<dbReference type="SMART" id="SM00091">
    <property type="entry name" value="PAS"/>
    <property type="match status" value="2"/>
</dbReference>
<dbReference type="CDD" id="cd00130">
    <property type="entry name" value="PAS"/>
    <property type="match status" value="1"/>
</dbReference>